<keyword evidence="1" id="KW-0472">Membrane</keyword>
<keyword evidence="1" id="KW-1133">Transmembrane helix</keyword>
<keyword evidence="1" id="KW-0812">Transmembrane</keyword>
<evidence type="ECO:0000313" key="3">
    <source>
        <dbReference type="Proteomes" id="UP000708208"/>
    </source>
</evidence>
<reference evidence="2" key="1">
    <citation type="submission" date="2021-06" db="EMBL/GenBank/DDBJ databases">
        <authorList>
            <person name="Hodson N. C."/>
            <person name="Mongue J. A."/>
            <person name="Jaron S. K."/>
        </authorList>
    </citation>
    <scope>NUCLEOTIDE SEQUENCE</scope>
</reference>
<proteinExistence type="predicted"/>
<evidence type="ECO:0000256" key="1">
    <source>
        <dbReference type="SAM" id="Phobius"/>
    </source>
</evidence>
<evidence type="ECO:0000313" key="2">
    <source>
        <dbReference type="EMBL" id="CAG7732571.1"/>
    </source>
</evidence>
<comment type="caution">
    <text evidence="2">The sequence shown here is derived from an EMBL/GenBank/DDBJ whole genome shotgun (WGS) entry which is preliminary data.</text>
</comment>
<organism evidence="2 3">
    <name type="scientific">Allacma fusca</name>
    <dbReference type="NCBI Taxonomy" id="39272"/>
    <lineage>
        <taxon>Eukaryota</taxon>
        <taxon>Metazoa</taxon>
        <taxon>Ecdysozoa</taxon>
        <taxon>Arthropoda</taxon>
        <taxon>Hexapoda</taxon>
        <taxon>Collembola</taxon>
        <taxon>Symphypleona</taxon>
        <taxon>Sminthuridae</taxon>
        <taxon>Allacma</taxon>
    </lineage>
</organism>
<accession>A0A8J2KCL9</accession>
<dbReference type="Proteomes" id="UP000708208">
    <property type="component" value="Unassembled WGS sequence"/>
</dbReference>
<name>A0A8J2KCL9_9HEXA</name>
<dbReference type="AlphaFoldDB" id="A0A8J2KCL9"/>
<protein>
    <submittedName>
        <fullName evidence="2">Uncharacterized protein</fullName>
    </submittedName>
</protein>
<keyword evidence="3" id="KW-1185">Reference proteome</keyword>
<sequence length="134" mass="15666">MPVLKTWPTKPIDITVVMLATEPRFAEKDLIKPVQRILRLLQFCGLCWNTLLHLSRHQFLFKLHNTSDTIVYGAVWLISAVISAWFKLHGLFSNKKTIEFWKANCRMLEEFCENSDFPRIKKALFNDLEAGNTR</sequence>
<feature type="non-terminal residue" evidence="2">
    <location>
        <position position="1"/>
    </location>
</feature>
<dbReference type="EMBL" id="CAJVCH010234081">
    <property type="protein sequence ID" value="CAG7732571.1"/>
    <property type="molecule type" value="Genomic_DNA"/>
</dbReference>
<feature type="transmembrane region" description="Helical" evidence="1">
    <location>
        <begin position="70"/>
        <end position="88"/>
    </location>
</feature>
<gene>
    <name evidence="2" type="ORF">AFUS01_LOCUS21081</name>
</gene>